<reference evidence="1 2" key="1">
    <citation type="journal article" date="2022" name="Plant J.">
        <title>Chromosome-level genome of Camellia lanceoleosa provides a valuable resource for understanding genome evolution and self-incompatibility.</title>
        <authorList>
            <person name="Gong W."/>
            <person name="Xiao S."/>
            <person name="Wang L."/>
            <person name="Liao Z."/>
            <person name="Chang Y."/>
            <person name="Mo W."/>
            <person name="Hu G."/>
            <person name="Li W."/>
            <person name="Zhao G."/>
            <person name="Zhu H."/>
            <person name="Hu X."/>
            <person name="Ji K."/>
            <person name="Xiang X."/>
            <person name="Song Q."/>
            <person name="Yuan D."/>
            <person name="Jin S."/>
            <person name="Zhang L."/>
        </authorList>
    </citation>
    <scope>NUCLEOTIDE SEQUENCE [LARGE SCALE GENOMIC DNA]</scope>
    <source>
        <strain evidence="1">SQ_2022a</strain>
    </source>
</reference>
<name>A0ACC0I1P8_9ERIC</name>
<evidence type="ECO:0000313" key="2">
    <source>
        <dbReference type="Proteomes" id="UP001060215"/>
    </source>
</evidence>
<dbReference type="Proteomes" id="UP001060215">
    <property type="component" value="Chromosome 2"/>
</dbReference>
<evidence type="ECO:0000313" key="1">
    <source>
        <dbReference type="EMBL" id="KAI8018066.1"/>
    </source>
</evidence>
<gene>
    <name evidence="1" type="ORF">LOK49_LG04G02450</name>
</gene>
<sequence>MQSLNKFRIKLITKGLWPLELCMPSRWVCSLHLRSGQNGFEIASAKRKNVRILGESGKPMEVDEGTGDTDDIIGLTPFTSNAPVTPSEGFSTTAKQLKEDEDCAWKRNGKEKDNRKRRKGVGASTPVDIMDNLVKTIMSQSKEVTIMHRVYGNGNPNATVKDCLAKLMNLPGRLPTDVPLFCFALTLLDNPHFREVLMGLPSDERCLKWLQTVKQQYRGEIPSVANCLDFQIAFMCFASDGQVIVEKAERSAILDIANKYVSPSLFSAYSRQTMVAIQIPHYF</sequence>
<keyword evidence="2" id="KW-1185">Reference proteome</keyword>
<proteinExistence type="predicted"/>
<protein>
    <submittedName>
        <fullName evidence="1">Uncharacterized protein</fullName>
    </submittedName>
</protein>
<accession>A0ACC0I1P8</accession>
<dbReference type="EMBL" id="CM045759">
    <property type="protein sequence ID" value="KAI8018066.1"/>
    <property type="molecule type" value="Genomic_DNA"/>
</dbReference>
<organism evidence="1 2">
    <name type="scientific">Camellia lanceoleosa</name>
    <dbReference type="NCBI Taxonomy" id="1840588"/>
    <lineage>
        <taxon>Eukaryota</taxon>
        <taxon>Viridiplantae</taxon>
        <taxon>Streptophyta</taxon>
        <taxon>Embryophyta</taxon>
        <taxon>Tracheophyta</taxon>
        <taxon>Spermatophyta</taxon>
        <taxon>Magnoliopsida</taxon>
        <taxon>eudicotyledons</taxon>
        <taxon>Gunneridae</taxon>
        <taxon>Pentapetalae</taxon>
        <taxon>asterids</taxon>
        <taxon>Ericales</taxon>
        <taxon>Theaceae</taxon>
        <taxon>Camellia</taxon>
    </lineage>
</organism>
<comment type="caution">
    <text evidence="1">The sequence shown here is derived from an EMBL/GenBank/DDBJ whole genome shotgun (WGS) entry which is preliminary data.</text>
</comment>